<protein>
    <submittedName>
        <fullName evidence="1">Uncharacterized protein</fullName>
    </submittedName>
</protein>
<name>A0AB39AJM3_9CAUD</name>
<sequence length="86" mass="9565">MNKLIKTALLSTLLVTSTSHAGLFDSAMTSGWEDKNPSAKYKLDVYGFDVRVYEWIPKDNPNVRCVFVAGNENSSGVACYDVKEEK</sequence>
<organism evidence="1">
    <name type="scientific">Vibrio phage P018-4</name>
    <dbReference type="NCBI Taxonomy" id="3229728"/>
    <lineage>
        <taxon>Viruses</taxon>
        <taxon>Duplodnaviria</taxon>
        <taxon>Heunggongvirae</taxon>
        <taxon>Uroviricota</taxon>
        <taxon>Caudoviricetes</taxon>
    </lineage>
</organism>
<evidence type="ECO:0000313" key="1">
    <source>
        <dbReference type="EMBL" id="XDG30980.1"/>
    </source>
</evidence>
<dbReference type="EMBL" id="PP934186">
    <property type="protein sequence ID" value="XDG30980.1"/>
    <property type="molecule type" value="Genomic_DNA"/>
</dbReference>
<proteinExistence type="predicted"/>
<reference evidence="1" key="1">
    <citation type="submission" date="2024-06" db="EMBL/GenBank/DDBJ databases">
        <authorList>
            <person name="Yang R."/>
        </authorList>
    </citation>
    <scope>NUCLEOTIDE SEQUENCE</scope>
</reference>
<accession>A0AB39AJM3</accession>